<dbReference type="Gene3D" id="2.40.30.10">
    <property type="entry name" value="Translation factors"/>
    <property type="match status" value="1"/>
</dbReference>
<evidence type="ECO:0000256" key="1">
    <source>
        <dbReference type="ARBA" id="ARBA00001974"/>
    </source>
</evidence>
<dbReference type="NCBIfam" id="TIGR00275">
    <property type="entry name" value="aminoacetone oxidase family FAD-binding enzyme"/>
    <property type="match status" value="1"/>
</dbReference>
<evidence type="ECO:0000313" key="7">
    <source>
        <dbReference type="Proteomes" id="UP001319080"/>
    </source>
</evidence>
<dbReference type="PRINTS" id="PR00411">
    <property type="entry name" value="PNDRDTASEI"/>
</dbReference>
<sequence length="413" mass="45602">MQVFDLAVIGGGAAGFFGALQTAEMKPGSRVVVLEKSNKLLSKVRISGGGRCNVTHACFEPGPLARHYPRGEKLLKNLFRSFQAKDTVAWFASKGVNLKVEDDGRMFPDTNSSETIIDCFLREAQRHDIAIEVSTGEVAVQPGPERFTLTTQHGMILQAHHVLVATGGHANPQFYQWLAALGHTVVPPIPSLFTLNDSQKDFRDLMGVAVPHAEVRIATTKFAETGPVLITHWGLSGPAVIKLSAWAAAYLHEAQYQCTALVSWIGPAQEEATRQLLHKHKAAHGKQRVYTNPLFSLPQRLWQKLCTLAAIEETKIWAELPQKNLNKLLEYLIRCPFQIKGKTTFKEEFVTCGGVDLKEIDPETLESRRIKNLFFAGEVLNIDGETGGFNFQSAWTTSHLAARQIAASIQRGV</sequence>
<proteinExistence type="predicted"/>
<dbReference type="Pfam" id="PF03486">
    <property type="entry name" value="HI0933_like"/>
    <property type="match status" value="1"/>
</dbReference>
<gene>
    <name evidence="6" type="ORF">KK062_02225</name>
</gene>
<evidence type="ECO:0000256" key="2">
    <source>
        <dbReference type="ARBA" id="ARBA00022630"/>
    </source>
</evidence>
<dbReference type="InterPro" id="IPR004792">
    <property type="entry name" value="BaiN-like"/>
</dbReference>
<dbReference type="RefSeq" id="WP_254082595.1">
    <property type="nucleotide sequence ID" value="NZ_JAHESE010000001.1"/>
</dbReference>
<evidence type="ECO:0000256" key="3">
    <source>
        <dbReference type="ARBA" id="ARBA00022827"/>
    </source>
</evidence>
<evidence type="ECO:0000259" key="4">
    <source>
        <dbReference type="Pfam" id="PF03486"/>
    </source>
</evidence>
<dbReference type="InterPro" id="IPR057661">
    <property type="entry name" value="RsdA/BaiN/AoA(So)_Rossmann"/>
</dbReference>
<evidence type="ECO:0000259" key="5">
    <source>
        <dbReference type="Pfam" id="PF22780"/>
    </source>
</evidence>
<accession>A0AAP2DVN7</accession>
<dbReference type="Gene3D" id="1.10.8.260">
    <property type="entry name" value="HI0933 insert domain-like"/>
    <property type="match status" value="1"/>
</dbReference>
<keyword evidence="2" id="KW-0285">Flavoprotein</keyword>
<dbReference type="SUPFAM" id="SSF160996">
    <property type="entry name" value="HI0933 insert domain-like"/>
    <property type="match status" value="1"/>
</dbReference>
<evidence type="ECO:0000313" key="6">
    <source>
        <dbReference type="EMBL" id="MBT1707017.1"/>
    </source>
</evidence>
<dbReference type="PANTHER" id="PTHR42887">
    <property type="entry name" value="OS12G0638800 PROTEIN"/>
    <property type="match status" value="1"/>
</dbReference>
<feature type="domain" description="RsdA/BaiN/AoA(So)-like Rossmann fold-like" evidence="4">
    <location>
        <begin position="5"/>
        <end position="403"/>
    </location>
</feature>
<dbReference type="Pfam" id="PF22780">
    <property type="entry name" value="HI0933_like_1st"/>
    <property type="match status" value="1"/>
</dbReference>
<keyword evidence="7" id="KW-1185">Reference proteome</keyword>
<protein>
    <submittedName>
        <fullName evidence="6">NAD(P)/FAD-dependent oxidoreductase</fullName>
    </submittedName>
</protein>
<dbReference type="InterPro" id="IPR055178">
    <property type="entry name" value="RsdA/BaiN/AoA(So)-like_dom"/>
</dbReference>
<dbReference type="SUPFAM" id="SSF51905">
    <property type="entry name" value="FAD/NAD(P)-binding domain"/>
    <property type="match status" value="1"/>
</dbReference>
<name>A0AAP2DVN7_9BACT</name>
<comment type="cofactor">
    <cofactor evidence="1">
        <name>FAD</name>
        <dbReference type="ChEBI" id="CHEBI:57692"/>
    </cofactor>
</comment>
<dbReference type="Gene3D" id="3.50.50.60">
    <property type="entry name" value="FAD/NAD(P)-binding domain"/>
    <property type="match status" value="1"/>
</dbReference>
<reference evidence="6 7" key="1">
    <citation type="submission" date="2021-05" db="EMBL/GenBank/DDBJ databases">
        <title>A Polyphasic approach of four new species of the genus Ohtaekwangia: Ohtaekwangia histidinii sp. nov., Ohtaekwangia cretensis sp. nov., Ohtaekwangia indiensis sp. nov., Ohtaekwangia reichenbachii sp. nov. from diverse environment.</title>
        <authorList>
            <person name="Octaviana S."/>
        </authorList>
    </citation>
    <scope>NUCLEOTIDE SEQUENCE [LARGE SCALE GENOMIC DNA]</scope>
    <source>
        <strain evidence="6 7">PWU5</strain>
    </source>
</reference>
<organism evidence="6 7">
    <name type="scientific">Dawidia cretensis</name>
    <dbReference type="NCBI Taxonomy" id="2782350"/>
    <lineage>
        <taxon>Bacteria</taxon>
        <taxon>Pseudomonadati</taxon>
        <taxon>Bacteroidota</taxon>
        <taxon>Cytophagia</taxon>
        <taxon>Cytophagales</taxon>
        <taxon>Chryseotaleaceae</taxon>
        <taxon>Dawidia</taxon>
    </lineage>
</organism>
<feature type="domain" description="RsdA/BaiN/AoA(So)-like insert" evidence="5">
    <location>
        <begin position="190"/>
        <end position="350"/>
    </location>
</feature>
<dbReference type="InterPro" id="IPR036188">
    <property type="entry name" value="FAD/NAD-bd_sf"/>
</dbReference>
<dbReference type="InterPro" id="IPR023166">
    <property type="entry name" value="BaiN-like_dom_sf"/>
</dbReference>
<keyword evidence="3" id="KW-0274">FAD</keyword>
<dbReference type="EMBL" id="JAHESE010000001">
    <property type="protein sequence ID" value="MBT1707017.1"/>
    <property type="molecule type" value="Genomic_DNA"/>
</dbReference>
<comment type="caution">
    <text evidence="6">The sequence shown here is derived from an EMBL/GenBank/DDBJ whole genome shotgun (WGS) entry which is preliminary data.</text>
</comment>
<dbReference type="Proteomes" id="UP001319080">
    <property type="component" value="Unassembled WGS sequence"/>
</dbReference>
<dbReference type="AlphaFoldDB" id="A0AAP2DVN7"/>
<dbReference type="PANTHER" id="PTHR42887:SF2">
    <property type="entry name" value="OS12G0638800 PROTEIN"/>
    <property type="match status" value="1"/>
</dbReference>